<evidence type="ECO:0000313" key="1">
    <source>
        <dbReference type="EMBL" id="MCX2939423.1"/>
    </source>
</evidence>
<name>A0ABT3SIU3_9MYCO</name>
<accession>A0ABT3SIU3</accession>
<dbReference type="RefSeq" id="WP_265999231.1">
    <property type="nucleotide sequence ID" value="NZ_JAPJDN010000024.1"/>
</dbReference>
<comment type="caution">
    <text evidence="1">The sequence shown here is derived from an EMBL/GenBank/DDBJ whole genome shotgun (WGS) entry which is preliminary data.</text>
</comment>
<dbReference type="Proteomes" id="UP001300745">
    <property type="component" value="Unassembled WGS sequence"/>
</dbReference>
<gene>
    <name evidence="1" type="ORF">ORI27_22255</name>
</gene>
<sequence>MTFGTDRGGVPISVDGLERIVVQLVEARRLADFNDVAHGRLALLLLDNAAETMLSRQAQEALVWADVHRNLLKNMERHGYSPNEDSKADALFEELSANGVSEKTRKKIRQNFSDLVRFVFSRPDCELGTELAGCLNALHRYRNAAYHQDVVRNDVLGPATEIYFYLCCQLLKHQKYTVMEIATPPAVVVEVFGGRLPETLTGFLTNEKAMGDAVADQLLARYRLDHNGISSTLAAHLDARIDLLETNLDEFIDHLGYPDRPTALRSIQLMPMSDEPPTVPEDFWTRPIPVTEKVIAGWKRRAVAIARVPLGQDALRQFDDIELAVSGFEDQLEPFTIAIDREIQHEIDLRRGK</sequence>
<protein>
    <submittedName>
        <fullName evidence="1">Uncharacterized protein</fullName>
    </submittedName>
</protein>
<organism evidence="1 2">
    <name type="scientific">Mycobacterium pinniadriaticum</name>
    <dbReference type="NCBI Taxonomy" id="2994102"/>
    <lineage>
        <taxon>Bacteria</taxon>
        <taxon>Bacillati</taxon>
        <taxon>Actinomycetota</taxon>
        <taxon>Actinomycetes</taxon>
        <taxon>Mycobacteriales</taxon>
        <taxon>Mycobacteriaceae</taxon>
        <taxon>Mycobacterium</taxon>
    </lineage>
</organism>
<reference evidence="1 2" key="1">
    <citation type="submission" date="2022-11" db="EMBL/GenBank/DDBJ databases">
        <title>Mycobacterium sp. nov.</title>
        <authorList>
            <person name="Papic B."/>
            <person name="Spicic S."/>
            <person name="Duvnjak S."/>
        </authorList>
    </citation>
    <scope>NUCLEOTIDE SEQUENCE [LARGE SCALE GENOMIC DNA]</scope>
    <source>
        <strain evidence="1 2">CVI_P4</strain>
    </source>
</reference>
<dbReference type="EMBL" id="JAPJDO010000024">
    <property type="protein sequence ID" value="MCX2939423.1"/>
    <property type="molecule type" value="Genomic_DNA"/>
</dbReference>
<proteinExistence type="predicted"/>
<keyword evidence="2" id="KW-1185">Reference proteome</keyword>
<evidence type="ECO:0000313" key="2">
    <source>
        <dbReference type="Proteomes" id="UP001300745"/>
    </source>
</evidence>